<feature type="transmembrane region" description="Helical" evidence="1">
    <location>
        <begin position="170"/>
        <end position="185"/>
    </location>
</feature>
<protein>
    <recommendedName>
        <fullName evidence="4">Glycosyltransferase RgtA/B/C/D-like domain-containing protein</fullName>
    </recommendedName>
</protein>
<dbReference type="STRING" id="1618570.UT08_C0001G0042"/>
<comment type="caution">
    <text evidence="2">The sequence shown here is derived from an EMBL/GenBank/DDBJ whole genome shotgun (WGS) entry which is preliminary data.</text>
</comment>
<feature type="transmembrane region" description="Helical" evidence="1">
    <location>
        <begin position="365"/>
        <end position="386"/>
    </location>
</feature>
<dbReference type="Proteomes" id="UP000034081">
    <property type="component" value="Unassembled WGS sequence"/>
</dbReference>
<feature type="transmembrane region" description="Helical" evidence="1">
    <location>
        <begin position="91"/>
        <end position="108"/>
    </location>
</feature>
<reference evidence="2 3" key="1">
    <citation type="journal article" date="2015" name="Nature">
        <title>rRNA introns, odd ribosomes, and small enigmatic genomes across a large radiation of phyla.</title>
        <authorList>
            <person name="Brown C.T."/>
            <person name="Hug L.A."/>
            <person name="Thomas B.C."/>
            <person name="Sharon I."/>
            <person name="Castelle C.J."/>
            <person name="Singh A."/>
            <person name="Wilkins M.J."/>
            <person name="Williams K.H."/>
            <person name="Banfield J.F."/>
        </authorList>
    </citation>
    <scope>NUCLEOTIDE SEQUENCE [LARGE SCALE GENOMIC DNA]</scope>
</reference>
<organism evidence="2 3">
    <name type="scientific">Candidatus Woesebacteria bacterium GW2011_GWB1_38_8</name>
    <dbReference type="NCBI Taxonomy" id="1618570"/>
    <lineage>
        <taxon>Bacteria</taxon>
        <taxon>Candidatus Woeseibacteriota</taxon>
    </lineage>
</organism>
<evidence type="ECO:0000256" key="1">
    <source>
        <dbReference type="SAM" id="Phobius"/>
    </source>
</evidence>
<name>A0A0G0PA58_9BACT</name>
<feature type="transmembrane region" description="Helical" evidence="1">
    <location>
        <begin position="255"/>
        <end position="281"/>
    </location>
</feature>
<proteinExistence type="predicted"/>
<accession>A0A0G0PA58</accession>
<dbReference type="AlphaFoldDB" id="A0A0G0PA58"/>
<feature type="transmembrane region" description="Helical" evidence="1">
    <location>
        <begin position="214"/>
        <end position="235"/>
    </location>
</feature>
<sequence>MYKKFKVVLLISLSFLFSFILIRNNFKTKWSIIDDHEIVYFLGSDQKILLSEFPEVLSKTEVGKFGISQRFRPSYYILRVAETYVWNDNPHLWYIARYFILVFFLFTISYLISKYFGVIPSIIFSLYIMTGKYWSDIWTRLGPGEIYVTLGLSFYFMGLFITVENKTKSLLPWLFFFIGGLISIGSKENMVILAIPGLYILVYRIIHKKIDWKLILPFLHIMFSLFVFFGVYLAISKTGTDIYANEVSSLKIIQFVFYGFKKTVIDLKIIWLLLLGLFILIPKIYFHQKFNFIKFVINNRSITYLLVWQFLIYYTQFIFYSGVWPTNARYDFPGILAKQIFWLCSLYLLNRIISEGVKLKVKSFVLKIINISFFAYLLIIIFNRGFNDIISASKNNASVTASFTDSLNTLSSLCKEYPDYALIIKSRDPWDYEPIFSIERFIRYLGVSNLIYIDYEDTKITSRLGMEKGLSETLINASKNGMAIDNTIFKELDYKLVNKNCIIVLLSGTESNNECNQSININTN</sequence>
<dbReference type="EMBL" id="LBVL01000001">
    <property type="protein sequence ID" value="KKQ86176.1"/>
    <property type="molecule type" value="Genomic_DNA"/>
</dbReference>
<gene>
    <name evidence="2" type="ORF">UT08_C0001G0042</name>
</gene>
<keyword evidence="1" id="KW-1133">Transmembrane helix</keyword>
<evidence type="ECO:0000313" key="2">
    <source>
        <dbReference type="EMBL" id="KKQ86176.1"/>
    </source>
</evidence>
<feature type="transmembrane region" description="Helical" evidence="1">
    <location>
        <begin position="146"/>
        <end position="163"/>
    </location>
</feature>
<feature type="transmembrane region" description="Helical" evidence="1">
    <location>
        <begin position="302"/>
        <end position="323"/>
    </location>
</feature>
<feature type="transmembrane region" description="Helical" evidence="1">
    <location>
        <begin position="7"/>
        <end position="26"/>
    </location>
</feature>
<keyword evidence="1" id="KW-0812">Transmembrane</keyword>
<evidence type="ECO:0008006" key="4">
    <source>
        <dbReference type="Google" id="ProtNLM"/>
    </source>
</evidence>
<keyword evidence="1" id="KW-0472">Membrane</keyword>
<evidence type="ECO:0000313" key="3">
    <source>
        <dbReference type="Proteomes" id="UP000034081"/>
    </source>
</evidence>